<protein>
    <recommendedName>
        <fullName evidence="1">Helix-turn-helix domain-containing protein</fullName>
    </recommendedName>
</protein>
<dbReference type="PANTHER" id="PTHR21301">
    <property type="entry name" value="REVERSE TRANSCRIPTASE"/>
    <property type="match status" value="1"/>
</dbReference>
<evidence type="ECO:0000313" key="3">
    <source>
        <dbReference type="Proteomes" id="UP000596742"/>
    </source>
</evidence>
<organism evidence="2 3">
    <name type="scientific">Mytilus galloprovincialis</name>
    <name type="common">Mediterranean mussel</name>
    <dbReference type="NCBI Taxonomy" id="29158"/>
    <lineage>
        <taxon>Eukaryota</taxon>
        <taxon>Metazoa</taxon>
        <taxon>Spiralia</taxon>
        <taxon>Lophotrochozoa</taxon>
        <taxon>Mollusca</taxon>
        <taxon>Bivalvia</taxon>
        <taxon>Autobranchia</taxon>
        <taxon>Pteriomorphia</taxon>
        <taxon>Mytilida</taxon>
        <taxon>Mytiloidea</taxon>
        <taxon>Mytilidae</taxon>
        <taxon>Mytilinae</taxon>
        <taxon>Mytilus</taxon>
    </lineage>
</organism>
<dbReference type="Proteomes" id="UP000596742">
    <property type="component" value="Unassembled WGS sequence"/>
</dbReference>
<dbReference type="OrthoDB" id="6138255at2759"/>
<evidence type="ECO:0000259" key="1">
    <source>
        <dbReference type="Pfam" id="PF26215"/>
    </source>
</evidence>
<accession>A0A8B6CBF9</accession>
<feature type="domain" description="Helix-turn-helix" evidence="1">
    <location>
        <begin position="29"/>
        <end position="88"/>
    </location>
</feature>
<dbReference type="Pfam" id="PF26215">
    <property type="entry name" value="HTH_animal"/>
    <property type="match status" value="1"/>
</dbReference>
<comment type="caution">
    <text evidence="2">The sequence shown here is derived from an EMBL/GenBank/DDBJ whole genome shotgun (WGS) entry which is preliminary data.</text>
</comment>
<dbReference type="PANTHER" id="PTHR21301:SF10">
    <property type="entry name" value="REVERSE TRANSCRIPTASE DOMAIN-CONTAINING PROTEIN"/>
    <property type="match status" value="1"/>
</dbReference>
<proteinExistence type="predicted"/>
<sequence length="314" mass="37184">MPFLDILVIITEDNEIVTDIFSKDTDTHMYLNFYSNHPKHVKLNIPFNLASRIITITSTDILRNKRLEELKAYLKKQHYPEQVINYGIQKALTKGPIVTESRRSETTEESSNNLNKIIPFVTTYNPRDYDIFSFMRQIETNLHKSERMDKVLQKKKIINSKRQSKSLKRYLTSSKFDFNETVPIVKKCTDKRCMTCPNLIEESSIYFKNGKHFTVRQNMSCKSSNVIYSLICSNCEEFYVGETKNELRTRMTLHRQQTNHEDLTLIRANDHFHRCSNGRFKIFPLYMVNRQNDFLRRKKEELFINILNPGLNDK</sequence>
<dbReference type="EMBL" id="UYJE01001439">
    <property type="protein sequence ID" value="VDI02199.1"/>
    <property type="molecule type" value="Genomic_DNA"/>
</dbReference>
<dbReference type="AlphaFoldDB" id="A0A8B6CBF9"/>
<gene>
    <name evidence="2" type="ORF">MGAL_10B069770</name>
</gene>
<reference evidence="2" key="1">
    <citation type="submission" date="2018-11" db="EMBL/GenBank/DDBJ databases">
        <authorList>
            <person name="Alioto T."/>
            <person name="Alioto T."/>
        </authorList>
    </citation>
    <scope>NUCLEOTIDE SEQUENCE</scope>
</reference>
<dbReference type="InterPro" id="IPR058912">
    <property type="entry name" value="HTH_animal"/>
</dbReference>
<evidence type="ECO:0000313" key="2">
    <source>
        <dbReference type="EMBL" id="VDI02199.1"/>
    </source>
</evidence>
<keyword evidence="3" id="KW-1185">Reference proteome</keyword>
<name>A0A8B6CBF9_MYTGA</name>